<name>A0A0D2MDD7_9CHLO</name>
<gene>
    <name evidence="3" type="ORF">MNEG_14738</name>
</gene>
<dbReference type="GO" id="GO:0004040">
    <property type="term" value="F:amidase activity"/>
    <property type="evidence" value="ECO:0007669"/>
    <property type="project" value="UniProtKB-EC"/>
</dbReference>
<dbReference type="PANTHER" id="PTHR46310:SF7">
    <property type="entry name" value="AMIDASE 1"/>
    <property type="match status" value="1"/>
</dbReference>
<dbReference type="AlphaFoldDB" id="A0A0D2MDD7"/>
<dbReference type="OrthoDB" id="245563at2759"/>
<dbReference type="EMBL" id="KK104944">
    <property type="protein sequence ID" value="KIY93225.1"/>
    <property type="molecule type" value="Genomic_DNA"/>
</dbReference>
<keyword evidence="3" id="KW-0378">Hydrolase</keyword>
<dbReference type="KEGG" id="mng:MNEG_14738"/>
<evidence type="ECO:0000259" key="2">
    <source>
        <dbReference type="Pfam" id="PF01425"/>
    </source>
</evidence>
<feature type="domain" description="Amidase" evidence="2">
    <location>
        <begin position="24"/>
        <end position="121"/>
    </location>
</feature>
<dbReference type="Proteomes" id="UP000054498">
    <property type="component" value="Unassembled WGS sequence"/>
</dbReference>
<accession>A0A0D2MDD7</accession>
<dbReference type="InterPro" id="IPR023631">
    <property type="entry name" value="Amidase_dom"/>
</dbReference>
<dbReference type="InterPro" id="IPR036928">
    <property type="entry name" value="AS_sf"/>
</dbReference>
<evidence type="ECO:0000313" key="4">
    <source>
        <dbReference type="Proteomes" id="UP000054498"/>
    </source>
</evidence>
<sequence length="132" mass="13458">MVPAAVHEKHDPTDSFILQFELTGGLHGPLTGVTLAVKDLFDIKGYPTAFGNPKWLETHAEPAAATAPAVQALLDAGALIVGKTHMDELAYSLNGENFHYGTPVNAAAPGRIPGGSSSGSAVGQRGEGVAAG</sequence>
<dbReference type="GeneID" id="25732329"/>
<dbReference type="PANTHER" id="PTHR46310">
    <property type="entry name" value="AMIDASE 1"/>
    <property type="match status" value="1"/>
</dbReference>
<dbReference type="EC" id="3.5.1.4" evidence="3"/>
<protein>
    <submittedName>
        <fullName evidence="3">Amidase</fullName>
        <ecNumber evidence="3">3.5.1.4</ecNumber>
    </submittedName>
</protein>
<keyword evidence="4" id="KW-1185">Reference proteome</keyword>
<evidence type="ECO:0000313" key="3">
    <source>
        <dbReference type="EMBL" id="KIY93225.1"/>
    </source>
</evidence>
<evidence type="ECO:0000256" key="1">
    <source>
        <dbReference type="SAM" id="MobiDB-lite"/>
    </source>
</evidence>
<dbReference type="Gene3D" id="3.90.1300.10">
    <property type="entry name" value="Amidase signature (AS) domain"/>
    <property type="match status" value="1"/>
</dbReference>
<dbReference type="SUPFAM" id="SSF75304">
    <property type="entry name" value="Amidase signature (AS) enzymes"/>
    <property type="match status" value="1"/>
</dbReference>
<dbReference type="RefSeq" id="XP_013892245.1">
    <property type="nucleotide sequence ID" value="XM_014036791.1"/>
</dbReference>
<dbReference type="STRING" id="145388.A0A0D2MDD7"/>
<feature type="region of interest" description="Disordered" evidence="1">
    <location>
        <begin position="109"/>
        <end position="132"/>
    </location>
</feature>
<reference evidence="3 4" key="1">
    <citation type="journal article" date="2013" name="BMC Genomics">
        <title>Reconstruction of the lipid metabolism for the microalga Monoraphidium neglectum from its genome sequence reveals characteristics suitable for biofuel production.</title>
        <authorList>
            <person name="Bogen C."/>
            <person name="Al-Dilaimi A."/>
            <person name="Albersmeier A."/>
            <person name="Wichmann J."/>
            <person name="Grundmann M."/>
            <person name="Rupp O."/>
            <person name="Lauersen K.J."/>
            <person name="Blifernez-Klassen O."/>
            <person name="Kalinowski J."/>
            <person name="Goesmann A."/>
            <person name="Mussgnug J.H."/>
            <person name="Kruse O."/>
        </authorList>
    </citation>
    <scope>NUCLEOTIDE SEQUENCE [LARGE SCALE GENOMIC DNA]</scope>
    <source>
        <strain evidence="3 4">SAG 48.87</strain>
    </source>
</reference>
<dbReference type="Pfam" id="PF01425">
    <property type="entry name" value="Amidase"/>
    <property type="match status" value="1"/>
</dbReference>
<proteinExistence type="predicted"/>
<organism evidence="3 4">
    <name type="scientific">Monoraphidium neglectum</name>
    <dbReference type="NCBI Taxonomy" id="145388"/>
    <lineage>
        <taxon>Eukaryota</taxon>
        <taxon>Viridiplantae</taxon>
        <taxon>Chlorophyta</taxon>
        <taxon>core chlorophytes</taxon>
        <taxon>Chlorophyceae</taxon>
        <taxon>CS clade</taxon>
        <taxon>Sphaeropleales</taxon>
        <taxon>Selenastraceae</taxon>
        <taxon>Monoraphidium</taxon>
    </lineage>
</organism>